<comment type="caution">
    <text evidence="4">The sequence shown here is derived from an EMBL/GenBank/DDBJ whole genome shotgun (WGS) entry which is preliminary data.</text>
</comment>
<dbReference type="AlphaFoldDB" id="A0A931CN46"/>
<organism evidence="4 5">
    <name type="scientific">Arthrobacter terrae</name>
    <dbReference type="NCBI Taxonomy" id="2935737"/>
    <lineage>
        <taxon>Bacteria</taxon>
        <taxon>Bacillati</taxon>
        <taxon>Actinomycetota</taxon>
        <taxon>Actinomycetes</taxon>
        <taxon>Micrococcales</taxon>
        <taxon>Micrococcaceae</taxon>
        <taxon>Arthrobacter</taxon>
    </lineage>
</organism>
<dbReference type="Proteomes" id="UP000655366">
    <property type="component" value="Unassembled WGS sequence"/>
</dbReference>
<dbReference type="PANTHER" id="PTHR21666:SF289">
    <property type="entry name" value="L-ALA--D-GLU ENDOPEPTIDASE"/>
    <property type="match status" value="1"/>
</dbReference>
<evidence type="ECO:0000256" key="1">
    <source>
        <dbReference type="ARBA" id="ARBA00022729"/>
    </source>
</evidence>
<name>A0A931CN46_9MICC</name>
<reference evidence="4 5" key="1">
    <citation type="submission" date="2020-11" db="EMBL/GenBank/DDBJ databases">
        <title>Arthrobacter antarcticus sp. nov., isolated from Antarctic Soil.</title>
        <authorList>
            <person name="Li J."/>
        </authorList>
    </citation>
    <scope>NUCLEOTIDE SEQUENCE [LARGE SCALE GENOMIC DNA]</scope>
    <source>
        <strain evidence="4 5">Z1-20</strain>
    </source>
</reference>
<sequence>MAAALLQLALPLGGIVPFSHTGKSAVSAVSTPAAASAAAPRPSAPPQSTARSSTPSKAGWHWPLDPRPRLIRKFDPPAKPWLAGHRGIDLAAAPGTPILAPANGTVVFSGWVVDRTVVTIEHTPGLRSSFEPVDSPLPEGTTVVIGQPVGILAVSSHCPPAGCLHWGVRRGQVYLDPLQFILDRRPSVLLPLHPP</sequence>
<evidence type="ECO:0000259" key="3">
    <source>
        <dbReference type="Pfam" id="PF01551"/>
    </source>
</evidence>
<keyword evidence="5" id="KW-1185">Reference proteome</keyword>
<keyword evidence="1" id="KW-0732">Signal</keyword>
<evidence type="ECO:0000313" key="5">
    <source>
        <dbReference type="Proteomes" id="UP000655366"/>
    </source>
</evidence>
<dbReference type="EMBL" id="JADNYM010000008">
    <property type="protein sequence ID" value="MBG0739220.1"/>
    <property type="molecule type" value="Genomic_DNA"/>
</dbReference>
<dbReference type="Pfam" id="PF01551">
    <property type="entry name" value="Peptidase_M23"/>
    <property type="match status" value="1"/>
</dbReference>
<protein>
    <submittedName>
        <fullName evidence="4">Peptidoglycan DD-metalloendopeptidase family protein</fullName>
    </submittedName>
</protein>
<dbReference type="InterPro" id="IPR011055">
    <property type="entry name" value="Dup_hybrid_motif"/>
</dbReference>
<dbReference type="GO" id="GO:0004222">
    <property type="term" value="F:metalloendopeptidase activity"/>
    <property type="evidence" value="ECO:0007669"/>
    <property type="project" value="TreeGrafter"/>
</dbReference>
<dbReference type="PANTHER" id="PTHR21666">
    <property type="entry name" value="PEPTIDASE-RELATED"/>
    <property type="match status" value="1"/>
</dbReference>
<feature type="region of interest" description="Disordered" evidence="2">
    <location>
        <begin position="37"/>
        <end position="64"/>
    </location>
</feature>
<dbReference type="InterPro" id="IPR050570">
    <property type="entry name" value="Cell_wall_metabolism_enzyme"/>
</dbReference>
<feature type="domain" description="M23ase beta-sheet core" evidence="3">
    <location>
        <begin position="84"/>
        <end position="177"/>
    </location>
</feature>
<dbReference type="InterPro" id="IPR016047">
    <property type="entry name" value="M23ase_b-sheet_dom"/>
</dbReference>
<feature type="compositionally biased region" description="Low complexity" evidence="2">
    <location>
        <begin position="37"/>
        <end position="56"/>
    </location>
</feature>
<gene>
    <name evidence="4" type="ORF">IV500_07430</name>
</gene>
<accession>A0A931CN46</accession>
<dbReference type="CDD" id="cd12797">
    <property type="entry name" value="M23_peptidase"/>
    <property type="match status" value="1"/>
</dbReference>
<proteinExistence type="predicted"/>
<evidence type="ECO:0000313" key="4">
    <source>
        <dbReference type="EMBL" id="MBG0739220.1"/>
    </source>
</evidence>
<dbReference type="Gene3D" id="2.70.70.10">
    <property type="entry name" value="Glucose Permease (Domain IIA)"/>
    <property type="match status" value="1"/>
</dbReference>
<evidence type="ECO:0000256" key="2">
    <source>
        <dbReference type="SAM" id="MobiDB-lite"/>
    </source>
</evidence>
<dbReference type="SUPFAM" id="SSF51261">
    <property type="entry name" value="Duplicated hybrid motif"/>
    <property type="match status" value="1"/>
</dbReference>